<proteinExistence type="predicted"/>
<dbReference type="Proteomes" id="UP000294963">
    <property type="component" value="Unassembled WGS sequence"/>
</dbReference>
<accession>A0A4R1XUB7</accession>
<evidence type="ECO:0000313" key="1">
    <source>
        <dbReference type="EMBL" id="TCM63283.1"/>
    </source>
</evidence>
<gene>
    <name evidence="1" type="ORF">EC844_1214</name>
</gene>
<evidence type="ECO:0000313" key="2">
    <source>
        <dbReference type="Proteomes" id="UP000294963"/>
    </source>
</evidence>
<dbReference type="AlphaFoldDB" id="A0A4R1XUB7"/>
<keyword evidence="2" id="KW-1185">Reference proteome</keyword>
<reference evidence="1 2" key="1">
    <citation type="submission" date="2019-03" db="EMBL/GenBank/DDBJ databases">
        <title>Genomic analyses of the natural microbiome of Caenorhabditis elegans.</title>
        <authorList>
            <person name="Samuel B."/>
        </authorList>
    </citation>
    <scope>NUCLEOTIDE SEQUENCE [LARGE SCALE GENOMIC DNA]</scope>
    <source>
        <strain evidence="1 2">JUb89</strain>
    </source>
</reference>
<dbReference type="OrthoDB" id="8612678at2"/>
<dbReference type="PROSITE" id="PS51257">
    <property type="entry name" value="PROKAR_LIPOPROTEIN"/>
    <property type="match status" value="1"/>
</dbReference>
<protein>
    <submittedName>
        <fullName evidence="1">Uncharacterized protein</fullName>
    </submittedName>
</protein>
<dbReference type="EMBL" id="SLVJ01000021">
    <property type="protein sequence ID" value="TCM63283.1"/>
    <property type="molecule type" value="Genomic_DNA"/>
</dbReference>
<sequence length="462" mass="53273">MLNLRILRVVSIVCFVVILSACTLKKATQNYQQGDYIASIKTITDRLNQKQDYPRSALKKSWLDTVHLSIHKIESLPAMSLEQKIERLEKIHQARLLVGSGFYANAFETFNQRYPMVQLKLDIAKLYYEKGNRVQLITTESYREKAEAYQTGLEFAQYADMLDLAIKYRKAYSTRLAEDFYREAQLDVKNKDYKNASQNFSKAVDAYRAYGKYKDAQALFVKYDQLWRADAAAQFMSQAASKEKSAKLKGDFRTVAKLYSEAVAVYQPYGAYKNAASLAATAKNKGMIHIAYTLDQERGEDQCGSAYHQRLSERFKTKIQDRFKSYPFTLSTSGASDVHIYIDYQTYYKAGKLEERNQVQSIVDQQGKEFKFNQRNEYRLNQYEIQIEIESKDGVRLRKRISKDAQAELDKTFYSGLVPEGYKNKTIGALKEQQELCLGVISEVEREVETVLDQIAQQSLKI</sequence>
<name>A0A4R1XUB7_ACICA</name>
<organism evidence="1 2">
    <name type="scientific">Acinetobacter calcoaceticus</name>
    <dbReference type="NCBI Taxonomy" id="471"/>
    <lineage>
        <taxon>Bacteria</taxon>
        <taxon>Pseudomonadati</taxon>
        <taxon>Pseudomonadota</taxon>
        <taxon>Gammaproteobacteria</taxon>
        <taxon>Moraxellales</taxon>
        <taxon>Moraxellaceae</taxon>
        <taxon>Acinetobacter</taxon>
        <taxon>Acinetobacter calcoaceticus/baumannii complex</taxon>
    </lineage>
</organism>
<comment type="caution">
    <text evidence="1">The sequence shown here is derived from an EMBL/GenBank/DDBJ whole genome shotgun (WGS) entry which is preliminary data.</text>
</comment>